<comment type="caution">
    <text evidence="3">The sequence shown here is derived from an EMBL/GenBank/DDBJ whole genome shotgun (WGS) entry which is preliminary data.</text>
</comment>
<protein>
    <recommendedName>
        <fullName evidence="5">Secreted protein</fullName>
    </recommendedName>
</protein>
<feature type="compositionally biased region" description="Polar residues" evidence="1">
    <location>
        <begin position="129"/>
        <end position="164"/>
    </location>
</feature>
<evidence type="ECO:0000256" key="1">
    <source>
        <dbReference type="SAM" id="MobiDB-lite"/>
    </source>
</evidence>
<evidence type="ECO:0000313" key="3">
    <source>
        <dbReference type="EMBL" id="KAA8904802.1"/>
    </source>
</evidence>
<name>A0A5J5EVK7_9PEZI</name>
<dbReference type="Proteomes" id="UP000326924">
    <property type="component" value="Unassembled WGS sequence"/>
</dbReference>
<dbReference type="AlphaFoldDB" id="A0A5J5EVK7"/>
<dbReference type="EMBL" id="VXIS01000104">
    <property type="protein sequence ID" value="KAA8904802.1"/>
    <property type="molecule type" value="Genomic_DNA"/>
</dbReference>
<gene>
    <name evidence="3" type="ORF">FN846DRAFT_890722</name>
</gene>
<evidence type="ECO:0000256" key="2">
    <source>
        <dbReference type="SAM" id="SignalP"/>
    </source>
</evidence>
<evidence type="ECO:0000313" key="4">
    <source>
        <dbReference type="Proteomes" id="UP000326924"/>
    </source>
</evidence>
<organism evidence="3 4">
    <name type="scientific">Sphaerosporella brunnea</name>
    <dbReference type="NCBI Taxonomy" id="1250544"/>
    <lineage>
        <taxon>Eukaryota</taxon>
        <taxon>Fungi</taxon>
        <taxon>Dikarya</taxon>
        <taxon>Ascomycota</taxon>
        <taxon>Pezizomycotina</taxon>
        <taxon>Pezizomycetes</taxon>
        <taxon>Pezizales</taxon>
        <taxon>Pyronemataceae</taxon>
        <taxon>Sphaerosporella</taxon>
    </lineage>
</organism>
<keyword evidence="2" id="KW-0732">Signal</keyword>
<feature type="signal peptide" evidence="2">
    <location>
        <begin position="1"/>
        <end position="19"/>
    </location>
</feature>
<keyword evidence="4" id="KW-1185">Reference proteome</keyword>
<proteinExistence type="predicted"/>
<accession>A0A5J5EVK7</accession>
<dbReference type="InParanoid" id="A0A5J5EVK7"/>
<sequence>MPSRCVSVTLVLLALIAQQQPSFDGPGCGCNHSLCRRRQLAIYPSVIKEWKAYTGSQTKSFRAGWLTGRVQCANGLRLGQQKAACSCGDSGTNAPRPPSTGKIEPATNSNAVVSIPKSQPTKHIRLTIKASNSNLEPSSNTYSQPSPHVPTTQPSTLPTNSGPLSSKFPPSTPLFSTAA</sequence>
<feature type="chain" id="PRO_5023868831" description="Secreted protein" evidence="2">
    <location>
        <begin position="20"/>
        <end position="179"/>
    </location>
</feature>
<feature type="compositionally biased region" description="Polar residues" evidence="1">
    <location>
        <begin position="106"/>
        <end position="119"/>
    </location>
</feature>
<feature type="region of interest" description="Disordered" evidence="1">
    <location>
        <begin position="87"/>
        <end position="179"/>
    </location>
</feature>
<reference evidence="3 4" key="1">
    <citation type="submission" date="2019-09" db="EMBL/GenBank/DDBJ databases">
        <title>Draft genome of the ectomycorrhizal ascomycete Sphaerosporella brunnea.</title>
        <authorList>
            <consortium name="DOE Joint Genome Institute"/>
            <person name="Benucci G.M."/>
            <person name="Marozzi G."/>
            <person name="Antonielli L."/>
            <person name="Sanchez S."/>
            <person name="Marco P."/>
            <person name="Wang X."/>
            <person name="Falini L.B."/>
            <person name="Barry K."/>
            <person name="Haridas S."/>
            <person name="Lipzen A."/>
            <person name="Labutti K."/>
            <person name="Grigoriev I.V."/>
            <person name="Murat C."/>
            <person name="Martin F."/>
            <person name="Albertini E."/>
            <person name="Donnini D."/>
            <person name="Bonito G."/>
        </authorList>
    </citation>
    <scope>NUCLEOTIDE SEQUENCE [LARGE SCALE GENOMIC DNA]</scope>
    <source>
        <strain evidence="3 4">Sb_GMNB300</strain>
    </source>
</reference>
<evidence type="ECO:0008006" key="5">
    <source>
        <dbReference type="Google" id="ProtNLM"/>
    </source>
</evidence>